<gene>
    <name evidence="1" type="ORF">MUCCIDRAFT_76210</name>
</gene>
<name>A0A168Q9Q7_MUCCL</name>
<dbReference type="VEuPathDB" id="FungiDB:MUCCIDRAFT_76210"/>
<sequence length="122" mass="13346">MPRAVTILAGITLVTALTYQSRINLIANTAHVQAQLDKAKEKADLITLKHNQPLVRLSLQRPTSSVERLVDDTKAYYKGRLVPSVKESWNAQVVCATSAIIQSDLPAKIGQFVATNVFGCKN</sequence>
<dbReference type="EMBL" id="AMYB01000001">
    <property type="protein sequence ID" value="OAD08918.1"/>
    <property type="molecule type" value="Genomic_DNA"/>
</dbReference>
<comment type="caution">
    <text evidence="1">The sequence shown here is derived from an EMBL/GenBank/DDBJ whole genome shotgun (WGS) entry which is preliminary data.</text>
</comment>
<organism evidence="1 2">
    <name type="scientific">Mucor lusitanicus CBS 277.49</name>
    <dbReference type="NCBI Taxonomy" id="747725"/>
    <lineage>
        <taxon>Eukaryota</taxon>
        <taxon>Fungi</taxon>
        <taxon>Fungi incertae sedis</taxon>
        <taxon>Mucoromycota</taxon>
        <taxon>Mucoromycotina</taxon>
        <taxon>Mucoromycetes</taxon>
        <taxon>Mucorales</taxon>
        <taxon>Mucorineae</taxon>
        <taxon>Mucoraceae</taxon>
        <taxon>Mucor</taxon>
    </lineage>
</organism>
<keyword evidence="2" id="KW-1185">Reference proteome</keyword>
<accession>A0A168Q9Q7</accession>
<dbReference type="Proteomes" id="UP000077051">
    <property type="component" value="Unassembled WGS sequence"/>
</dbReference>
<proteinExistence type="predicted"/>
<dbReference type="OrthoDB" id="2258660at2759"/>
<evidence type="ECO:0000313" key="1">
    <source>
        <dbReference type="EMBL" id="OAD08918.1"/>
    </source>
</evidence>
<evidence type="ECO:0000313" key="2">
    <source>
        <dbReference type="Proteomes" id="UP000077051"/>
    </source>
</evidence>
<reference evidence="1 2" key="1">
    <citation type="submission" date="2015-06" db="EMBL/GenBank/DDBJ databases">
        <title>Expansion of signal transduction pathways in fungi by whole-genome duplication.</title>
        <authorList>
            <consortium name="DOE Joint Genome Institute"/>
            <person name="Corrochano L.M."/>
            <person name="Kuo A."/>
            <person name="Marcet-Houben M."/>
            <person name="Polaino S."/>
            <person name="Salamov A."/>
            <person name="Villalobos J.M."/>
            <person name="Alvarez M.I."/>
            <person name="Avalos J."/>
            <person name="Benito E.P."/>
            <person name="Benoit I."/>
            <person name="Burger G."/>
            <person name="Camino L.P."/>
            <person name="Canovas D."/>
            <person name="Cerda-Olmedo E."/>
            <person name="Cheng J.-F."/>
            <person name="Dominguez A."/>
            <person name="Elias M."/>
            <person name="Eslava A.P."/>
            <person name="Glaser F."/>
            <person name="Grimwood J."/>
            <person name="Gutierrez G."/>
            <person name="Heitman J."/>
            <person name="Henrissat B."/>
            <person name="Iturriaga E.A."/>
            <person name="Lang B.F."/>
            <person name="Lavin J.L."/>
            <person name="Lee S."/>
            <person name="Li W."/>
            <person name="Lindquist E."/>
            <person name="Lopez-Garcia S."/>
            <person name="Luque E.M."/>
            <person name="Marcos A.T."/>
            <person name="Martin J."/>
            <person name="Mccluskey K."/>
            <person name="Medina H.R."/>
            <person name="Miralles-Duran A."/>
            <person name="Miyazaki A."/>
            <person name="Munoz-Torres E."/>
            <person name="Oguiza J.A."/>
            <person name="Ohm R."/>
            <person name="Olmedo M."/>
            <person name="Orejas M."/>
            <person name="Ortiz-Castellanos L."/>
            <person name="Pisabarro A.G."/>
            <person name="Rodriguez-Romero J."/>
            <person name="Ruiz-Herrera J."/>
            <person name="Ruiz-Vazquez R."/>
            <person name="Sanz C."/>
            <person name="Schackwitz W."/>
            <person name="Schmutz J."/>
            <person name="Shahriari M."/>
            <person name="Shelest E."/>
            <person name="Silva-Franco F."/>
            <person name="Soanes D."/>
            <person name="Syed K."/>
            <person name="Tagua V.G."/>
            <person name="Talbot N.J."/>
            <person name="Thon M."/>
            <person name="De Vries R.P."/>
            <person name="Wiebenga A."/>
            <person name="Yadav J.S."/>
            <person name="Braun E.L."/>
            <person name="Baker S."/>
            <person name="Garre V."/>
            <person name="Horwitz B."/>
            <person name="Torres-Martinez S."/>
            <person name="Idnurm A."/>
            <person name="Herrera-Estrella A."/>
            <person name="Gabaldon T."/>
            <person name="Grigoriev I.V."/>
        </authorList>
    </citation>
    <scope>NUCLEOTIDE SEQUENCE [LARGE SCALE GENOMIC DNA]</scope>
    <source>
        <strain evidence="1 2">CBS 277.49</strain>
    </source>
</reference>
<dbReference type="AlphaFoldDB" id="A0A168Q9Q7"/>
<protein>
    <submittedName>
        <fullName evidence="1">Uncharacterized protein</fullName>
    </submittedName>
</protein>